<feature type="region of interest" description="Disordered" evidence="1">
    <location>
        <begin position="118"/>
        <end position="147"/>
    </location>
</feature>
<evidence type="ECO:0000313" key="2">
    <source>
        <dbReference type="EMBL" id="EMP30360.1"/>
    </source>
</evidence>
<dbReference type="EMBL" id="KB550018">
    <property type="protein sequence ID" value="EMP30360.1"/>
    <property type="molecule type" value="Genomic_DNA"/>
</dbReference>
<organism evidence="2 3">
    <name type="scientific">Chelonia mydas</name>
    <name type="common">Green sea-turtle</name>
    <name type="synonym">Chelonia agassizi</name>
    <dbReference type="NCBI Taxonomy" id="8469"/>
    <lineage>
        <taxon>Eukaryota</taxon>
        <taxon>Metazoa</taxon>
        <taxon>Chordata</taxon>
        <taxon>Craniata</taxon>
        <taxon>Vertebrata</taxon>
        <taxon>Euteleostomi</taxon>
        <taxon>Archelosauria</taxon>
        <taxon>Testudinata</taxon>
        <taxon>Testudines</taxon>
        <taxon>Cryptodira</taxon>
        <taxon>Durocryptodira</taxon>
        <taxon>Americhelydia</taxon>
        <taxon>Chelonioidea</taxon>
        <taxon>Cheloniidae</taxon>
        <taxon>Chelonia</taxon>
    </lineage>
</organism>
<sequence>MGGANCSIPSVACKASGFPAGTKLSCSSIHEFYQLRLAWRFCPILSDDDLFSVIHAFVTFHLPYSNVTSLGMKPSALRKCQMVQNAAARPLSNNGYCEQPNLLCPLYPGFPENIKYSSRSSSLPRGAQWPGPENLNDQLKLQDEGCS</sequence>
<gene>
    <name evidence="2" type="ORF">UY3_12521</name>
</gene>
<dbReference type="AlphaFoldDB" id="M7B4E0"/>
<dbReference type="Proteomes" id="UP000031443">
    <property type="component" value="Unassembled WGS sequence"/>
</dbReference>
<evidence type="ECO:0000313" key="3">
    <source>
        <dbReference type="Proteomes" id="UP000031443"/>
    </source>
</evidence>
<protein>
    <submittedName>
        <fullName evidence="2">Uncharacterized protein</fullName>
    </submittedName>
</protein>
<name>M7B4E0_CHEMY</name>
<accession>M7B4E0</accession>
<evidence type="ECO:0000256" key="1">
    <source>
        <dbReference type="SAM" id="MobiDB-lite"/>
    </source>
</evidence>
<proteinExistence type="predicted"/>
<reference evidence="3" key="1">
    <citation type="journal article" date="2013" name="Nat. Genet.">
        <title>The draft genomes of soft-shell turtle and green sea turtle yield insights into the development and evolution of the turtle-specific body plan.</title>
        <authorList>
            <person name="Wang Z."/>
            <person name="Pascual-Anaya J."/>
            <person name="Zadissa A."/>
            <person name="Li W."/>
            <person name="Niimura Y."/>
            <person name="Huang Z."/>
            <person name="Li C."/>
            <person name="White S."/>
            <person name="Xiong Z."/>
            <person name="Fang D."/>
            <person name="Wang B."/>
            <person name="Ming Y."/>
            <person name="Chen Y."/>
            <person name="Zheng Y."/>
            <person name="Kuraku S."/>
            <person name="Pignatelli M."/>
            <person name="Herrero J."/>
            <person name="Beal K."/>
            <person name="Nozawa M."/>
            <person name="Li Q."/>
            <person name="Wang J."/>
            <person name="Zhang H."/>
            <person name="Yu L."/>
            <person name="Shigenobu S."/>
            <person name="Wang J."/>
            <person name="Liu J."/>
            <person name="Flicek P."/>
            <person name="Searle S."/>
            <person name="Wang J."/>
            <person name="Kuratani S."/>
            <person name="Yin Y."/>
            <person name="Aken B."/>
            <person name="Zhang G."/>
            <person name="Irie N."/>
        </authorList>
    </citation>
    <scope>NUCLEOTIDE SEQUENCE [LARGE SCALE GENOMIC DNA]</scope>
</reference>
<keyword evidence="3" id="KW-1185">Reference proteome</keyword>